<dbReference type="Proteomes" id="UP001201161">
    <property type="component" value="Unassembled WGS sequence"/>
</dbReference>
<evidence type="ECO:0000313" key="4">
    <source>
        <dbReference type="Proteomes" id="UP001201161"/>
    </source>
</evidence>
<sequence>MTTIKDLLHEVTDAVEPGDRLDAIRAATAQGGRRTHRGWWAAGGAGLVAASVVTALALSTGGGPGESLPGPAQESTGTATTSATENPNTSRVVPIYFVGETPTGPRLFRELQRGTGPMSAETFALDAALSGASLDPDYRTPWPAGAVSEAYGMTENLISVTIMGDLHDRPPGMSEEEARLAIEQVVRTAQGVWGHGRVPVELRLNGATSDQILGVPTSEPLSTSPDLDVLSHVNLSDPVEGQVVDNDEPLTVRGVGASADDRVSLSIRQWDGPAVLYQLDVDLEPSDAQLAPFSVKWSLGSRPPGDYEVVVTVTDADGTVDTDTRRITVVD</sequence>
<accession>A0ABS9HHL3</accession>
<evidence type="ECO:0000259" key="2">
    <source>
        <dbReference type="Pfam" id="PF10646"/>
    </source>
</evidence>
<name>A0ABS9HHL3_9ACTN</name>
<feature type="region of interest" description="Disordered" evidence="1">
    <location>
        <begin position="61"/>
        <end position="92"/>
    </location>
</feature>
<dbReference type="Pfam" id="PF10646">
    <property type="entry name" value="Germane"/>
    <property type="match status" value="1"/>
</dbReference>
<dbReference type="EMBL" id="JAKJHZ010000011">
    <property type="protein sequence ID" value="MCF6379613.1"/>
    <property type="molecule type" value="Genomic_DNA"/>
</dbReference>
<feature type="compositionally biased region" description="Low complexity" evidence="1">
    <location>
        <begin position="74"/>
        <end position="85"/>
    </location>
</feature>
<protein>
    <submittedName>
        <fullName evidence="3">GerMN domain-containing protein</fullName>
    </submittedName>
</protein>
<dbReference type="Gene3D" id="2.60.40.10">
    <property type="entry name" value="Immunoglobulins"/>
    <property type="match status" value="1"/>
</dbReference>
<dbReference type="SUPFAM" id="SSF49299">
    <property type="entry name" value="PKD domain"/>
    <property type="match status" value="1"/>
</dbReference>
<proteinExistence type="predicted"/>
<evidence type="ECO:0000256" key="1">
    <source>
        <dbReference type="SAM" id="MobiDB-lite"/>
    </source>
</evidence>
<keyword evidence="4" id="KW-1185">Reference proteome</keyword>
<evidence type="ECO:0000313" key="3">
    <source>
        <dbReference type="EMBL" id="MCF6379613.1"/>
    </source>
</evidence>
<dbReference type="InterPro" id="IPR013783">
    <property type="entry name" value="Ig-like_fold"/>
</dbReference>
<comment type="caution">
    <text evidence="3">The sequence shown here is derived from an EMBL/GenBank/DDBJ whole genome shotgun (WGS) entry which is preliminary data.</text>
</comment>
<gene>
    <name evidence="3" type="ORF">L2K70_18535</name>
</gene>
<dbReference type="InterPro" id="IPR019606">
    <property type="entry name" value="GerMN"/>
</dbReference>
<dbReference type="RefSeq" id="WP_236404767.1">
    <property type="nucleotide sequence ID" value="NZ_JAKJHZ010000011.1"/>
</dbReference>
<reference evidence="3 4" key="1">
    <citation type="submission" date="2022-01" db="EMBL/GenBank/DDBJ databases">
        <title>Nocardioides sp. nov., an actinomycete isolated from mining soil.</title>
        <authorList>
            <person name="Liu L."/>
        </authorList>
    </citation>
    <scope>NUCLEOTIDE SEQUENCE [LARGE SCALE GENOMIC DNA]</scope>
    <source>
        <strain evidence="3 4">KLBMP 9356</strain>
    </source>
</reference>
<organism evidence="3 4">
    <name type="scientific">Nocardioides potassii</name>
    <dbReference type="NCBI Taxonomy" id="2911371"/>
    <lineage>
        <taxon>Bacteria</taxon>
        <taxon>Bacillati</taxon>
        <taxon>Actinomycetota</taxon>
        <taxon>Actinomycetes</taxon>
        <taxon>Propionibacteriales</taxon>
        <taxon>Nocardioidaceae</taxon>
        <taxon>Nocardioides</taxon>
    </lineage>
</organism>
<dbReference type="InterPro" id="IPR035986">
    <property type="entry name" value="PKD_dom_sf"/>
</dbReference>
<feature type="domain" description="GerMN" evidence="2">
    <location>
        <begin position="94"/>
        <end position="208"/>
    </location>
</feature>